<dbReference type="InterPro" id="IPR058652">
    <property type="entry name" value="VapC50_C"/>
</dbReference>
<protein>
    <submittedName>
        <fullName evidence="3">PIN domain-containing protein</fullName>
    </submittedName>
</protein>
<sequence>MSGSTRIIAVLDANILYPAPLRDFMLRLAEAELYIPKWSDEIHDEWTRNVLIDRPDLKPAQLARTRQFMDLAFEEANVRGYKSLIEGLTLPDKGDRHVLAVGIKSEASVIITFNKKDFPAKSVKPFSINIQDPDEFVGHLLQSNLPKVLEAFYKLVNALKNPPQTHDQVLDTLEKCGLKKS</sequence>
<organism evidence="3 4">
    <name type="scientific">Chitinophaga terrae</name>
    <name type="common">ex Kim and Jung 2007</name>
    <dbReference type="NCBI Taxonomy" id="408074"/>
    <lineage>
        <taxon>Bacteria</taxon>
        <taxon>Pseudomonadati</taxon>
        <taxon>Bacteroidota</taxon>
        <taxon>Chitinophagia</taxon>
        <taxon>Chitinophagales</taxon>
        <taxon>Chitinophagaceae</taxon>
        <taxon>Chitinophaga</taxon>
    </lineage>
</organism>
<proteinExistence type="predicted"/>
<feature type="domain" description="PIN" evidence="1">
    <location>
        <begin position="9"/>
        <end position="116"/>
    </location>
</feature>
<dbReference type="RefSeq" id="WP_089765989.1">
    <property type="nucleotide sequence ID" value="NZ_FNRL01000043.1"/>
</dbReference>
<keyword evidence="4" id="KW-1185">Reference proteome</keyword>
<evidence type="ECO:0000259" key="1">
    <source>
        <dbReference type="Pfam" id="PF13470"/>
    </source>
</evidence>
<dbReference type="Pfam" id="PF26343">
    <property type="entry name" value="VapC50_C"/>
    <property type="match status" value="1"/>
</dbReference>
<dbReference type="AlphaFoldDB" id="A0A1H4GKK0"/>
<dbReference type="EMBL" id="FNRL01000043">
    <property type="protein sequence ID" value="SEB09831.1"/>
    <property type="molecule type" value="Genomic_DNA"/>
</dbReference>
<reference evidence="4" key="1">
    <citation type="submission" date="2016-10" db="EMBL/GenBank/DDBJ databases">
        <authorList>
            <person name="Varghese N."/>
            <person name="Submissions S."/>
        </authorList>
    </citation>
    <scope>NUCLEOTIDE SEQUENCE [LARGE SCALE GENOMIC DNA]</scope>
    <source>
        <strain evidence="4">DSM 23920</strain>
    </source>
</reference>
<evidence type="ECO:0000259" key="2">
    <source>
        <dbReference type="Pfam" id="PF26343"/>
    </source>
</evidence>
<dbReference type="Proteomes" id="UP000199656">
    <property type="component" value="Unassembled WGS sequence"/>
</dbReference>
<accession>A0A1H4GKK0</accession>
<feature type="domain" description="VapC50 C-terminal" evidence="2">
    <location>
        <begin position="133"/>
        <end position="180"/>
    </location>
</feature>
<evidence type="ECO:0000313" key="4">
    <source>
        <dbReference type="Proteomes" id="UP000199656"/>
    </source>
</evidence>
<gene>
    <name evidence="3" type="ORF">SAMN05660909_05424</name>
</gene>
<dbReference type="Pfam" id="PF13470">
    <property type="entry name" value="PIN_3"/>
    <property type="match status" value="1"/>
</dbReference>
<feature type="non-terminal residue" evidence="3">
    <location>
        <position position="181"/>
    </location>
</feature>
<dbReference type="InterPro" id="IPR002716">
    <property type="entry name" value="PIN_dom"/>
</dbReference>
<evidence type="ECO:0000313" key="3">
    <source>
        <dbReference type="EMBL" id="SEB09831.1"/>
    </source>
</evidence>
<name>A0A1H4GKK0_9BACT</name>